<reference evidence="1 2" key="1">
    <citation type="submission" date="2015-07" db="EMBL/GenBank/DDBJ databases">
        <authorList>
            <person name="Noorani M."/>
        </authorList>
    </citation>
    <scope>NUCLEOTIDE SEQUENCE [LARGE SCALE GENOMIC DNA]</scope>
    <source>
        <strain evidence="1 2">0788_9</strain>
    </source>
</reference>
<reference evidence="1 2" key="2">
    <citation type="submission" date="2015-10" db="EMBL/GenBank/DDBJ databases">
        <title>Comparative genomics and high-throughput reverse genetic screens identify a new phytobacterial MAMP and an Arabidopsis receptor required for immune elicitation.</title>
        <authorList>
            <person name="Mott G.A."/>
            <person name="Thakur S."/>
            <person name="Wang P.W."/>
            <person name="Desveaux D."/>
            <person name="Guttman D.S."/>
        </authorList>
    </citation>
    <scope>NUCLEOTIDE SEQUENCE [LARGE SCALE GENOMIC DNA]</scope>
    <source>
        <strain evidence="1 2">0788_9</strain>
    </source>
</reference>
<evidence type="ECO:0000313" key="2">
    <source>
        <dbReference type="Proteomes" id="UP000037891"/>
    </source>
</evidence>
<name>A0A0N0XB11_PSESX</name>
<accession>A0A0N0XB11</accession>
<organism evidence="1 2">
    <name type="scientific">Pseudomonas syringae pv. cilantro</name>
    <dbReference type="NCBI Taxonomy" id="81035"/>
    <lineage>
        <taxon>Bacteria</taxon>
        <taxon>Pseudomonadati</taxon>
        <taxon>Pseudomonadota</taxon>
        <taxon>Gammaproteobacteria</taxon>
        <taxon>Pseudomonadales</taxon>
        <taxon>Pseudomonadaceae</taxon>
        <taxon>Pseudomonas</taxon>
        <taxon>Pseudomonas syringae</taxon>
    </lineage>
</organism>
<dbReference type="AlphaFoldDB" id="A0A0N0XB11"/>
<dbReference type="Proteomes" id="UP000037891">
    <property type="component" value="Unassembled WGS sequence"/>
</dbReference>
<gene>
    <name evidence="1" type="ORF">ABJ99_2008</name>
</gene>
<protein>
    <submittedName>
        <fullName evidence="1">Uncharacterized protein</fullName>
    </submittedName>
</protein>
<sequence>MKSVVTQPSRIQLSVLNLNLDAGVQCCAFFCESLLFDALGQPPRVLQFCCTTSAAGSIPSQNKNNQVAIE</sequence>
<dbReference type="EMBL" id="LGLN01000033">
    <property type="protein sequence ID" value="KPC33152.1"/>
    <property type="molecule type" value="Genomic_DNA"/>
</dbReference>
<evidence type="ECO:0000313" key="1">
    <source>
        <dbReference type="EMBL" id="KPC33152.1"/>
    </source>
</evidence>
<dbReference type="PATRIC" id="fig|81035.3.peg.2162"/>
<comment type="caution">
    <text evidence="1">The sequence shown here is derived from an EMBL/GenBank/DDBJ whole genome shotgun (WGS) entry which is preliminary data.</text>
</comment>
<proteinExistence type="predicted"/>